<accession>A0ACA9QIP6</accession>
<name>A0ACA9QIP6_9GLOM</name>
<organism evidence="1 2">
    <name type="scientific">Acaulospora colombiana</name>
    <dbReference type="NCBI Taxonomy" id="27376"/>
    <lineage>
        <taxon>Eukaryota</taxon>
        <taxon>Fungi</taxon>
        <taxon>Fungi incertae sedis</taxon>
        <taxon>Mucoromycota</taxon>
        <taxon>Glomeromycotina</taxon>
        <taxon>Glomeromycetes</taxon>
        <taxon>Diversisporales</taxon>
        <taxon>Acaulosporaceae</taxon>
        <taxon>Acaulospora</taxon>
    </lineage>
</organism>
<sequence length="127" mass="13745">QSVDMEGQVGLGAGHMLSYGEIDIKFVAILYLVARGRAALLTLIIGLMNGTLASAVAQTCFEVVGKKESIKLSAAITVSLFKSQKLQKLTQGYVEQSFNQALTVPYNWLAFIQLIMVAATFKNDSEV</sequence>
<dbReference type="EMBL" id="CAJVPT010055084">
    <property type="protein sequence ID" value="CAG8754546.1"/>
    <property type="molecule type" value="Genomic_DNA"/>
</dbReference>
<reference evidence="1" key="1">
    <citation type="submission" date="2021-06" db="EMBL/GenBank/DDBJ databases">
        <authorList>
            <person name="Kallberg Y."/>
            <person name="Tangrot J."/>
            <person name="Rosling A."/>
        </authorList>
    </citation>
    <scope>NUCLEOTIDE SEQUENCE</scope>
    <source>
        <strain evidence="1">CL356</strain>
    </source>
</reference>
<proteinExistence type="predicted"/>
<keyword evidence="2" id="KW-1185">Reference proteome</keyword>
<evidence type="ECO:0000313" key="2">
    <source>
        <dbReference type="Proteomes" id="UP000789525"/>
    </source>
</evidence>
<feature type="non-terminal residue" evidence="1">
    <location>
        <position position="127"/>
    </location>
</feature>
<protein>
    <submittedName>
        <fullName evidence="1">10503_t:CDS:1</fullName>
    </submittedName>
</protein>
<comment type="caution">
    <text evidence="1">The sequence shown here is derived from an EMBL/GenBank/DDBJ whole genome shotgun (WGS) entry which is preliminary data.</text>
</comment>
<feature type="non-terminal residue" evidence="1">
    <location>
        <position position="1"/>
    </location>
</feature>
<gene>
    <name evidence="1" type="ORF">ACOLOM_LOCUS12881</name>
</gene>
<dbReference type="Proteomes" id="UP000789525">
    <property type="component" value="Unassembled WGS sequence"/>
</dbReference>
<evidence type="ECO:0000313" key="1">
    <source>
        <dbReference type="EMBL" id="CAG8754546.1"/>
    </source>
</evidence>